<dbReference type="RefSeq" id="WP_137436955.1">
    <property type="nucleotide sequence ID" value="NZ_SZYH01000001.1"/>
</dbReference>
<gene>
    <name evidence="2" type="ORF">FDP08_15140</name>
</gene>
<dbReference type="EMBL" id="SZYH01000001">
    <property type="protein sequence ID" value="TKV69339.1"/>
    <property type="molecule type" value="Genomic_DNA"/>
</dbReference>
<dbReference type="Proteomes" id="UP000308488">
    <property type="component" value="Unassembled WGS sequence"/>
</dbReference>
<feature type="signal peptide" evidence="1">
    <location>
        <begin position="1"/>
        <end position="20"/>
    </location>
</feature>
<organism evidence="2 3">
    <name type="scientific">Marinobacter panjinensis</name>
    <dbReference type="NCBI Taxonomy" id="2576384"/>
    <lineage>
        <taxon>Bacteria</taxon>
        <taxon>Pseudomonadati</taxon>
        <taxon>Pseudomonadota</taxon>
        <taxon>Gammaproteobacteria</taxon>
        <taxon>Pseudomonadales</taxon>
        <taxon>Marinobacteraceae</taxon>
        <taxon>Marinobacter</taxon>
    </lineage>
</organism>
<protein>
    <recommendedName>
        <fullName evidence="4">VWA domain-containing protein</fullName>
    </recommendedName>
</protein>
<name>A0A4U6R6L2_9GAMM</name>
<dbReference type="AlphaFoldDB" id="A0A4U6R6L2"/>
<evidence type="ECO:0008006" key="4">
    <source>
        <dbReference type="Google" id="ProtNLM"/>
    </source>
</evidence>
<reference evidence="2 3" key="1">
    <citation type="submission" date="2019-05" db="EMBL/GenBank/DDBJ databases">
        <title>Marinobacter panjinensis sp. nov., a moderately halophilic bacterium isolated from sea tidal flat environment.</title>
        <authorList>
            <person name="Yang W."/>
            <person name="An M."/>
            <person name="He W."/>
            <person name="Luo X."/>
            <person name="Zhu L."/>
            <person name="Chen G."/>
            <person name="Zhang Y."/>
            <person name="Wang Y."/>
        </authorList>
    </citation>
    <scope>NUCLEOTIDE SEQUENCE [LARGE SCALE GENOMIC DNA]</scope>
    <source>
        <strain evidence="2 3">PJ-16</strain>
    </source>
</reference>
<feature type="chain" id="PRO_5020841224" description="VWA domain-containing protein" evidence="1">
    <location>
        <begin position="21"/>
        <end position="283"/>
    </location>
</feature>
<evidence type="ECO:0000313" key="2">
    <source>
        <dbReference type="EMBL" id="TKV69339.1"/>
    </source>
</evidence>
<keyword evidence="1" id="KW-0732">Signal</keyword>
<sequence length="283" mass="31073">MSFRDLLTITGRTLSFVALAVSTSVATASPRDDFPSCYSVLGNQAPESKAPARELFVIIDQTLKLDVDLKRHSHQKIHEFLNPGDRFTLLTFSAYAEGRYASMPVTGKIDYALADDQRYVIGTKKLRAFDDCMARQNMFVRKRIDASMKEAFEQASTDLPKTELMGSLANFSNGVISQSEAERKVVLLVSDMMENSETISFYGAGGINNLNVQSSLEKASKHGLLSNLGGASVNIVGAGISGNDGYLSQSTMRKMKDFWSGYFERSGGTLTGWGQPELFEALR</sequence>
<keyword evidence="3" id="KW-1185">Reference proteome</keyword>
<accession>A0A4U6R6L2</accession>
<evidence type="ECO:0000313" key="3">
    <source>
        <dbReference type="Proteomes" id="UP000308488"/>
    </source>
</evidence>
<proteinExistence type="predicted"/>
<dbReference type="OrthoDB" id="5365915at2"/>
<evidence type="ECO:0000256" key="1">
    <source>
        <dbReference type="SAM" id="SignalP"/>
    </source>
</evidence>
<comment type="caution">
    <text evidence="2">The sequence shown here is derived from an EMBL/GenBank/DDBJ whole genome shotgun (WGS) entry which is preliminary data.</text>
</comment>